<accession>A0A9P4H6E7</accession>
<evidence type="ECO:0000256" key="1">
    <source>
        <dbReference type="ARBA" id="ARBA00022801"/>
    </source>
</evidence>
<reference evidence="3" key="1">
    <citation type="journal article" date="2020" name="Stud. Mycol.">
        <title>101 Dothideomycetes genomes: a test case for predicting lifestyles and emergence of pathogens.</title>
        <authorList>
            <person name="Haridas S."/>
            <person name="Albert R."/>
            <person name="Binder M."/>
            <person name="Bloem J."/>
            <person name="Labutti K."/>
            <person name="Salamov A."/>
            <person name="Andreopoulos B."/>
            <person name="Baker S."/>
            <person name="Barry K."/>
            <person name="Bills G."/>
            <person name="Bluhm B."/>
            <person name="Cannon C."/>
            <person name="Castanera R."/>
            <person name="Culley D."/>
            <person name="Daum C."/>
            <person name="Ezra D."/>
            <person name="Gonzalez J."/>
            <person name="Henrissat B."/>
            <person name="Kuo A."/>
            <person name="Liang C."/>
            <person name="Lipzen A."/>
            <person name="Lutzoni F."/>
            <person name="Magnuson J."/>
            <person name="Mondo S."/>
            <person name="Nolan M."/>
            <person name="Ohm R."/>
            <person name="Pangilinan J."/>
            <person name="Park H.-J."/>
            <person name="Ramirez L."/>
            <person name="Alfaro M."/>
            <person name="Sun H."/>
            <person name="Tritt A."/>
            <person name="Yoshinaga Y."/>
            <person name="Zwiers L.-H."/>
            <person name="Turgeon B."/>
            <person name="Goodwin S."/>
            <person name="Spatafora J."/>
            <person name="Crous P."/>
            <person name="Grigoriev I."/>
        </authorList>
    </citation>
    <scope>NUCLEOTIDE SEQUENCE</scope>
    <source>
        <strain evidence="3">CBS 110217</strain>
    </source>
</reference>
<dbReference type="InterPro" id="IPR050300">
    <property type="entry name" value="GDXG_lipolytic_enzyme"/>
</dbReference>
<dbReference type="EMBL" id="ML978212">
    <property type="protein sequence ID" value="KAF2028525.1"/>
    <property type="molecule type" value="Genomic_DNA"/>
</dbReference>
<evidence type="ECO:0000313" key="4">
    <source>
        <dbReference type="Proteomes" id="UP000799777"/>
    </source>
</evidence>
<dbReference type="InterPro" id="IPR013094">
    <property type="entry name" value="AB_hydrolase_3"/>
</dbReference>
<dbReference type="SUPFAM" id="SSF53474">
    <property type="entry name" value="alpha/beta-Hydrolases"/>
    <property type="match status" value="1"/>
</dbReference>
<organism evidence="3 4">
    <name type="scientific">Setomelanomma holmii</name>
    <dbReference type="NCBI Taxonomy" id="210430"/>
    <lineage>
        <taxon>Eukaryota</taxon>
        <taxon>Fungi</taxon>
        <taxon>Dikarya</taxon>
        <taxon>Ascomycota</taxon>
        <taxon>Pezizomycotina</taxon>
        <taxon>Dothideomycetes</taxon>
        <taxon>Pleosporomycetidae</taxon>
        <taxon>Pleosporales</taxon>
        <taxon>Pleosporineae</taxon>
        <taxon>Phaeosphaeriaceae</taxon>
        <taxon>Setomelanomma</taxon>
    </lineage>
</organism>
<dbReference type="AlphaFoldDB" id="A0A9P4H6E7"/>
<evidence type="ECO:0000313" key="3">
    <source>
        <dbReference type="EMBL" id="KAF2028525.1"/>
    </source>
</evidence>
<dbReference type="Proteomes" id="UP000799777">
    <property type="component" value="Unassembled WGS sequence"/>
</dbReference>
<proteinExistence type="predicted"/>
<sequence>MALLDFSQYGGTTPEWLEVEKTLPALRFDTNADPVALRSAVNKEREERTAAFMPQLSPHIHTKDHSIPTRDGSTVEARTYRSKKTDGSRKLPIYLYFHGGGFIFGSVESEDAVCALAAIKTGVIVLNVNYRHTPEHVFPTAWHDAEDSLAWLHKNIDELGGDASKVVVGGVSAGGQLSAALTLEQHLGKSEVTKNLPKLAGQVLIIPCLASLKTYDEGPGKKLKSSSYIENEFAPILPKTVVEFFSGLLKVENVDLRDTKLNIVNATEEEVKGLPPTVFGIAGQDPLRDEGLLYAKLLTEANVPTEIRLFKGMPHGHRRFGDALKKASKDWDDCVEEGILWVLSDPKATGEFKVKVP</sequence>
<comment type="caution">
    <text evidence="3">The sequence shown here is derived from an EMBL/GenBank/DDBJ whole genome shotgun (WGS) entry which is preliminary data.</text>
</comment>
<dbReference type="OrthoDB" id="408631at2759"/>
<keyword evidence="4" id="KW-1185">Reference proteome</keyword>
<dbReference type="Gene3D" id="3.40.50.1820">
    <property type="entry name" value="alpha/beta hydrolase"/>
    <property type="match status" value="1"/>
</dbReference>
<dbReference type="GO" id="GO:0016787">
    <property type="term" value="F:hydrolase activity"/>
    <property type="evidence" value="ECO:0007669"/>
    <property type="project" value="UniProtKB-KW"/>
</dbReference>
<evidence type="ECO:0000259" key="2">
    <source>
        <dbReference type="Pfam" id="PF07859"/>
    </source>
</evidence>
<dbReference type="PANTHER" id="PTHR48081:SF8">
    <property type="entry name" value="ALPHA_BETA HYDROLASE FOLD-3 DOMAIN-CONTAINING PROTEIN-RELATED"/>
    <property type="match status" value="1"/>
</dbReference>
<protein>
    <recommendedName>
        <fullName evidence="2">Alpha/beta hydrolase fold-3 domain-containing protein</fullName>
    </recommendedName>
</protein>
<name>A0A9P4H6E7_9PLEO</name>
<dbReference type="PANTHER" id="PTHR48081">
    <property type="entry name" value="AB HYDROLASE SUPERFAMILY PROTEIN C4A8.06C"/>
    <property type="match status" value="1"/>
</dbReference>
<gene>
    <name evidence="3" type="ORF">EK21DRAFT_101833</name>
</gene>
<feature type="domain" description="Alpha/beta hydrolase fold-3" evidence="2">
    <location>
        <begin position="95"/>
        <end position="316"/>
    </location>
</feature>
<keyword evidence="1" id="KW-0378">Hydrolase</keyword>
<dbReference type="Pfam" id="PF07859">
    <property type="entry name" value="Abhydrolase_3"/>
    <property type="match status" value="1"/>
</dbReference>
<dbReference type="InterPro" id="IPR029058">
    <property type="entry name" value="AB_hydrolase_fold"/>
</dbReference>